<feature type="transmembrane region" description="Helical" evidence="1">
    <location>
        <begin position="431"/>
        <end position="453"/>
    </location>
</feature>
<feature type="transmembrane region" description="Helical" evidence="1">
    <location>
        <begin position="309"/>
        <end position="330"/>
    </location>
</feature>
<dbReference type="HOGENOM" id="CLU_025730_2_0_4"/>
<feature type="transmembrane region" description="Helical" evidence="1">
    <location>
        <begin position="404"/>
        <end position="424"/>
    </location>
</feature>
<dbReference type="InterPro" id="IPR032818">
    <property type="entry name" value="DedA-like"/>
</dbReference>
<dbReference type="InterPro" id="IPR025902">
    <property type="entry name" value="LssY-like-C_dom"/>
</dbReference>
<dbReference type="SUPFAM" id="SSF48317">
    <property type="entry name" value="Acid phosphatase/Vanadium-dependent haloperoxidase"/>
    <property type="match status" value="1"/>
</dbReference>
<feature type="transmembrane region" description="Helical" evidence="1">
    <location>
        <begin position="376"/>
        <end position="398"/>
    </location>
</feature>
<proteinExistence type="predicted"/>
<organism evidence="3 4">
    <name type="scientific">Variovorax paradoxus B4</name>
    <dbReference type="NCBI Taxonomy" id="1246301"/>
    <lineage>
        <taxon>Bacteria</taxon>
        <taxon>Pseudomonadati</taxon>
        <taxon>Pseudomonadota</taxon>
        <taxon>Betaproteobacteria</taxon>
        <taxon>Burkholderiales</taxon>
        <taxon>Comamonadaceae</taxon>
        <taxon>Variovorax</taxon>
    </lineage>
</organism>
<dbReference type="PATRIC" id="fig|1246301.3.peg.6780"/>
<dbReference type="Pfam" id="PF01569">
    <property type="entry name" value="PAP2"/>
    <property type="match status" value="1"/>
</dbReference>
<dbReference type="AlphaFoldDB" id="T1XMP6"/>
<gene>
    <name evidence="3" type="ORF">VAPA_2c12730</name>
</gene>
<dbReference type="KEGG" id="vpd:VAPA_2c12730"/>
<dbReference type="PANTHER" id="PTHR30353:SF15">
    <property type="entry name" value="INNER MEMBRANE PROTEIN YABI"/>
    <property type="match status" value="1"/>
</dbReference>
<feature type="transmembrane region" description="Helical" evidence="1">
    <location>
        <begin position="127"/>
        <end position="150"/>
    </location>
</feature>
<keyword evidence="1" id="KW-0812">Transmembrane</keyword>
<evidence type="ECO:0000259" key="2">
    <source>
        <dbReference type="SMART" id="SM00014"/>
    </source>
</evidence>
<dbReference type="SMART" id="SM00014">
    <property type="entry name" value="acidPPc"/>
    <property type="match status" value="1"/>
</dbReference>
<dbReference type="InterPro" id="IPR000326">
    <property type="entry name" value="PAP2/HPO"/>
</dbReference>
<sequence>MGARCGVCGGPARVAGRDRHGCSGQFDRLRRRRARRASGARPGVGGDCRSVRCDSRRRHKLLARSSPSRSDSRAVADEGLSRPFRSRASVLCENGGKSVFLARFLGPLRAVVPVVAGMSGLPAPQFYVFNVLSALVWAAAHLAPGFLFGASLQLAGAVSSRLAVLLLFVAGALWLVVWLVALLHRQARPRIEGWRDRAVAWASTRSNLPARIVLSLLDPTRVESKALLAAALMLIGSAWLFFGVLEDVLSNDPLVQVDRRVYAMLQMLRTAWGDSLMVAVTELGSAPAVISIITAVSLWLAAKRCWRTLGYWLAAVGFAQLLVWTLKFTLGRARPTEIYSGIDPFSFPSGHAAMNIVVYGFLAFLLARAKPVGTKIAITLSAAMVILLIAFSRLYLGAHWFSDVLASLSLGLAWVALLSIAYLNHVGPEKVSALPLSMVVGLTLALVGGWVVVEDHRADLAQYAYRPRSDTVPVADWRADGWRRLASTRTDLGGDAEEPLSVQWAGPTEAVAGILNRAGWHAPPPWAAKTALLWLLPNTPIDQLAVLPKLDYGEAQGMTFIKVLNADERTVLRLWLSAYVVESTGAGPPHPLWIGMVTTERLRRPVGLITLAATQHDFTTPLRRLAQDVRAQQGSAQWQEWTGRVVLLIG</sequence>
<keyword evidence="1" id="KW-0472">Membrane</keyword>
<dbReference type="Pfam" id="PF14067">
    <property type="entry name" value="LssY_C"/>
    <property type="match status" value="1"/>
</dbReference>
<dbReference type="CDD" id="cd03392">
    <property type="entry name" value="PAP2_like_2"/>
    <property type="match status" value="1"/>
</dbReference>
<evidence type="ECO:0000313" key="3">
    <source>
        <dbReference type="EMBL" id="AGU53826.1"/>
    </source>
</evidence>
<keyword evidence="1" id="KW-1133">Transmembrane helix</keyword>
<reference evidence="3 4" key="1">
    <citation type="submission" date="2012-10" db="EMBL/GenBank/DDBJ databases">
        <title>Genome sequence of Variovorax paradoxus B4.</title>
        <authorList>
            <person name="Schuldes J."/>
            <person name="Brandt U."/>
            <person name="Hiessl S."/>
            <person name="Wuebbeler J.H."/>
            <person name="Thuermer A."/>
            <person name="Steinbuechel A."/>
            <person name="Daniel R."/>
        </authorList>
    </citation>
    <scope>NUCLEOTIDE SEQUENCE [LARGE SCALE GENOMIC DNA]</scope>
    <source>
        <strain evidence="3 4">B4</strain>
    </source>
</reference>
<dbReference type="Proteomes" id="UP000016223">
    <property type="component" value="Chromosome 2"/>
</dbReference>
<feature type="transmembrane region" description="Helical" evidence="1">
    <location>
        <begin position="350"/>
        <end position="369"/>
    </location>
</feature>
<feature type="transmembrane region" description="Helical" evidence="1">
    <location>
        <begin position="276"/>
        <end position="302"/>
    </location>
</feature>
<feature type="domain" description="Phosphatidic acid phosphatase type 2/haloperoxidase" evidence="2">
    <location>
        <begin position="309"/>
        <end position="419"/>
    </location>
</feature>
<evidence type="ECO:0000256" key="1">
    <source>
        <dbReference type="SAM" id="Phobius"/>
    </source>
</evidence>
<name>T1XMP6_VARPD</name>
<dbReference type="EMBL" id="CP003912">
    <property type="protein sequence ID" value="AGU53826.1"/>
    <property type="molecule type" value="Genomic_DNA"/>
</dbReference>
<feature type="transmembrane region" description="Helical" evidence="1">
    <location>
        <begin position="162"/>
        <end position="183"/>
    </location>
</feature>
<dbReference type="PANTHER" id="PTHR30353">
    <property type="entry name" value="INNER MEMBRANE PROTEIN DEDA-RELATED"/>
    <property type="match status" value="1"/>
</dbReference>
<evidence type="ECO:0000313" key="4">
    <source>
        <dbReference type="Proteomes" id="UP000016223"/>
    </source>
</evidence>
<dbReference type="Gene3D" id="1.20.144.10">
    <property type="entry name" value="Phosphatidic acid phosphatase type 2/haloperoxidase"/>
    <property type="match status" value="2"/>
</dbReference>
<dbReference type="InterPro" id="IPR036938">
    <property type="entry name" value="PAP2/HPO_sf"/>
</dbReference>
<accession>T1XMP6</accession>
<protein>
    <submittedName>
        <fullName evidence="3">Putative phosphatase</fullName>
    </submittedName>
</protein>
<feature type="transmembrane region" description="Helical" evidence="1">
    <location>
        <begin position="226"/>
        <end position="245"/>
    </location>
</feature>